<dbReference type="KEGG" id="cmr:Cycma_3979"/>
<evidence type="ECO:0000313" key="2">
    <source>
        <dbReference type="Proteomes" id="UP000001635"/>
    </source>
</evidence>
<dbReference type="AlphaFoldDB" id="G0J755"/>
<accession>G0J755</accession>
<name>G0J755_CYCMS</name>
<sequence length="72" mass="8309">MGGRKLHKTPYVAQLFVENQNVYHWKIDSSELSIECNESKNGIELYHKGNNPMQLEINQVIEIVQILEGLIN</sequence>
<dbReference type="STRING" id="880070.Cycma_3979"/>
<dbReference type="EMBL" id="CP002955">
    <property type="protein sequence ID" value="AEL27688.1"/>
    <property type="molecule type" value="Genomic_DNA"/>
</dbReference>
<organism evidence="1 2">
    <name type="scientific">Cyclobacterium marinum (strain ATCC 25205 / DSM 745 / LMG 13164 / NCIMB 1802)</name>
    <name type="common">Flectobacillus marinus</name>
    <dbReference type="NCBI Taxonomy" id="880070"/>
    <lineage>
        <taxon>Bacteria</taxon>
        <taxon>Pseudomonadati</taxon>
        <taxon>Bacteroidota</taxon>
        <taxon>Cytophagia</taxon>
        <taxon>Cytophagales</taxon>
        <taxon>Cyclobacteriaceae</taxon>
        <taxon>Cyclobacterium</taxon>
    </lineage>
</organism>
<evidence type="ECO:0000313" key="1">
    <source>
        <dbReference type="EMBL" id="AEL27688.1"/>
    </source>
</evidence>
<reference evidence="2" key="1">
    <citation type="submission" date="2011-07" db="EMBL/GenBank/DDBJ databases">
        <title>The complete genome of Cyclobacterium marinum DSM 745.</title>
        <authorList>
            <person name="Lucas S."/>
            <person name="Han J."/>
            <person name="Lapidus A."/>
            <person name="Bruce D."/>
            <person name="Goodwin L."/>
            <person name="Pitluck S."/>
            <person name="Peters L."/>
            <person name="Kyrpides N."/>
            <person name="Mavromatis K."/>
            <person name="Ivanova N."/>
            <person name="Ovchinnikova G."/>
            <person name="Chertkov O."/>
            <person name="Detter J.C."/>
            <person name="Tapia R."/>
            <person name="Han C."/>
            <person name="Land M."/>
            <person name="Hauser L."/>
            <person name="Markowitz V."/>
            <person name="Cheng J.-F."/>
            <person name="Hugenholtz P."/>
            <person name="Woyke T."/>
            <person name="Wu D."/>
            <person name="Tindall B."/>
            <person name="Schuetze A."/>
            <person name="Brambilla E."/>
            <person name="Klenk H.-P."/>
            <person name="Eisen J.A."/>
        </authorList>
    </citation>
    <scope>NUCLEOTIDE SEQUENCE [LARGE SCALE GENOMIC DNA]</scope>
    <source>
        <strain evidence="2">ATCC 25205 / DSM 745 / LMG 13164 / NCIMB 1802</strain>
    </source>
</reference>
<dbReference type="Proteomes" id="UP000001635">
    <property type="component" value="Chromosome"/>
</dbReference>
<keyword evidence="2" id="KW-1185">Reference proteome</keyword>
<protein>
    <submittedName>
        <fullName evidence="1">Uncharacterized protein</fullName>
    </submittedName>
</protein>
<dbReference type="HOGENOM" id="CLU_2715648_0_0_10"/>
<gene>
    <name evidence="1" type="ordered locus">Cycma_3979</name>
</gene>
<proteinExistence type="predicted"/>